<organism evidence="6 7">
    <name type="scientific">Shewanella psychrophila</name>
    <dbReference type="NCBI Taxonomy" id="225848"/>
    <lineage>
        <taxon>Bacteria</taxon>
        <taxon>Pseudomonadati</taxon>
        <taxon>Pseudomonadota</taxon>
        <taxon>Gammaproteobacteria</taxon>
        <taxon>Alteromonadales</taxon>
        <taxon>Shewanellaceae</taxon>
        <taxon>Shewanella</taxon>
    </lineage>
</organism>
<dbReference type="Gene3D" id="3.30.70.270">
    <property type="match status" value="1"/>
</dbReference>
<feature type="transmembrane region" description="Helical" evidence="4">
    <location>
        <begin position="225"/>
        <end position="250"/>
    </location>
</feature>
<dbReference type="InterPro" id="IPR007892">
    <property type="entry name" value="CHASE4"/>
</dbReference>
<dbReference type="Proteomes" id="UP000189545">
    <property type="component" value="Chromosome"/>
</dbReference>
<dbReference type="EMBL" id="CP014782">
    <property type="protein sequence ID" value="AQS36151.1"/>
    <property type="molecule type" value="Genomic_DNA"/>
</dbReference>
<dbReference type="GO" id="GO:1902201">
    <property type="term" value="P:negative regulation of bacterial-type flagellum-dependent cell motility"/>
    <property type="evidence" value="ECO:0007669"/>
    <property type="project" value="TreeGrafter"/>
</dbReference>
<dbReference type="InterPro" id="IPR029787">
    <property type="entry name" value="Nucleotide_cyclase"/>
</dbReference>
<dbReference type="GO" id="GO:0043709">
    <property type="term" value="P:cell adhesion involved in single-species biofilm formation"/>
    <property type="evidence" value="ECO:0007669"/>
    <property type="project" value="TreeGrafter"/>
</dbReference>
<evidence type="ECO:0000256" key="1">
    <source>
        <dbReference type="ARBA" id="ARBA00001946"/>
    </source>
</evidence>
<keyword evidence="4" id="KW-0812">Transmembrane</keyword>
<keyword evidence="7" id="KW-1185">Reference proteome</keyword>
<accession>A0A1S6HKU2</accession>
<dbReference type="InterPro" id="IPR000160">
    <property type="entry name" value="GGDEF_dom"/>
</dbReference>
<dbReference type="Pfam" id="PF05228">
    <property type="entry name" value="CHASE4"/>
    <property type="match status" value="1"/>
</dbReference>
<dbReference type="GO" id="GO:0052621">
    <property type="term" value="F:diguanylate cyclase activity"/>
    <property type="evidence" value="ECO:0007669"/>
    <property type="project" value="UniProtKB-EC"/>
</dbReference>
<reference evidence="6 7" key="1">
    <citation type="submission" date="2016-03" db="EMBL/GenBank/DDBJ databases">
        <title>Complete genome sequence of Shewanella psychrophila WP2, a deep sea bacterium isolated from west Pacific sediment.</title>
        <authorList>
            <person name="Xu G."/>
            <person name="Jian H."/>
        </authorList>
    </citation>
    <scope>NUCLEOTIDE SEQUENCE [LARGE SCALE GENOMIC DNA]</scope>
    <source>
        <strain evidence="6 7">WP2</strain>
    </source>
</reference>
<dbReference type="NCBIfam" id="TIGR00254">
    <property type="entry name" value="GGDEF"/>
    <property type="match status" value="1"/>
</dbReference>
<evidence type="ECO:0000313" key="6">
    <source>
        <dbReference type="EMBL" id="AQS36151.1"/>
    </source>
</evidence>
<evidence type="ECO:0000256" key="3">
    <source>
        <dbReference type="ARBA" id="ARBA00034247"/>
    </source>
</evidence>
<comment type="catalytic activity">
    <reaction evidence="3">
        <text>2 GTP = 3',3'-c-di-GMP + 2 diphosphate</text>
        <dbReference type="Rhea" id="RHEA:24898"/>
        <dbReference type="ChEBI" id="CHEBI:33019"/>
        <dbReference type="ChEBI" id="CHEBI:37565"/>
        <dbReference type="ChEBI" id="CHEBI:58805"/>
        <dbReference type="EC" id="2.7.7.65"/>
    </reaction>
</comment>
<keyword evidence="4" id="KW-0472">Membrane</keyword>
<proteinExistence type="predicted"/>
<evidence type="ECO:0000256" key="2">
    <source>
        <dbReference type="ARBA" id="ARBA00012528"/>
    </source>
</evidence>
<dbReference type="Pfam" id="PF00990">
    <property type="entry name" value="GGDEF"/>
    <property type="match status" value="1"/>
</dbReference>
<dbReference type="STRING" id="225848.Sps_00962"/>
<dbReference type="GO" id="GO:0005886">
    <property type="term" value="C:plasma membrane"/>
    <property type="evidence" value="ECO:0007669"/>
    <property type="project" value="TreeGrafter"/>
</dbReference>
<dbReference type="InterPro" id="IPR050469">
    <property type="entry name" value="Diguanylate_Cyclase"/>
</dbReference>
<feature type="domain" description="GGDEF" evidence="5">
    <location>
        <begin position="339"/>
        <end position="476"/>
    </location>
</feature>
<sequence length="479" mass="53945">MLQTRELHAVDIMIDQHLQQLAISNYDYAVWDESYEFIQYPTRAFINANFLDDTFTSLKIDGAVFVGKNKQIQWERGFDYIEEHALNDELLDVVTADIINITYPTSSQTDNVPQKKGFISTRYGPVMFASTQLRQSDRSGQQVGMLLFFRKIRLSFIDQLAVFSQLSISQGDINSLQSTDHLPEISASLVDEPFSLTRQRVIKDINGNPIILLNIRHQHNDPPPFFSHTLLIILIVLIMLPFILQGIVYFQLIRPLTRGITNIVHMIHRGELSPLTETSTIVDFQKLITSFNQLVSIVNQQQQALEALALKDGLTGIANRRAFEHHLSLSWSLTQRNTLPLAIVMLDIDFFKHYNDNLGHQAGDAAIRQVAATLSQNLGRNDDMVARYGGEEFAIILINTDIPQVKSLMNKLLLAVRELAISHPQSSVSSQLTISLGAAVTTQFECSSVDELLQHADQALYLAKSAGRNNAMLWRSSSP</sequence>
<dbReference type="RefSeq" id="WP_169915678.1">
    <property type="nucleotide sequence ID" value="NZ_CP014782.1"/>
</dbReference>
<dbReference type="CDD" id="cd01949">
    <property type="entry name" value="GGDEF"/>
    <property type="match status" value="1"/>
</dbReference>
<dbReference type="PROSITE" id="PS50887">
    <property type="entry name" value="GGDEF"/>
    <property type="match status" value="1"/>
</dbReference>
<dbReference type="SMART" id="SM00267">
    <property type="entry name" value="GGDEF"/>
    <property type="match status" value="1"/>
</dbReference>
<dbReference type="EC" id="2.7.7.65" evidence="2"/>
<dbReference type="PANTHER" id="PTHR45138">
    <property type="entry name" value="REGULATORY COMPONENTS OF SENSORY TRANSDUCTION SYSTEM"/>
    <property type="match status" value="1"/>
</dbReference>
<protein>
    <recommendedName>
        <fullName evidence="2">diguanylate cyclase</fullName>
        <ecNumber evidence="2">2.7.7.65</ecNumber>
    </recommendedName>
</protein>
<evidence type="ECO:0000259" key="5">
    <source>
        <dbReference type="PROSITE" id="PS50887"/>
    </source>
</evidence>
<dbReference type="SUPFAM" id="SSF55073">
    <property type="entry name" value="Nucleotide cyclase"/>
    <property type="match status" value="1"/>
</dbReference>
<gene>
    <name evidence="6" type="ORF">Sps_00962</name>
</gene>
<evidence type="ECO:0000256" key="4">
    <source>
        <dbReference type="SAM" id="Phobius"/>
    </source>
</evidence>
<dbReference type="AlphaFoldDB" id="A0A1S6HKU2"/>
<dbReference type="PANTHER" id="PTHR45138:SF9">
    <property type="entry name" value="DIGUANYLATE CYCLASE DGCM-RELATED"/>
    <property type="match status" value="1"/>
</dbReference>
<dbReference type="KEGG" id="spsw:Sps_00962"/>
<dbReference type="FunFam" id="3.30.70.270:FF:000001">
    <property type="entry name" value="Diguanylate cyclase domain protein"/>
    <property type="match status" value="1"/>
</dbReference>
<comment type="cofactor">
    <cofactor evidence="1">
        <name>Mg(2+)</name>
        <dbReference type="ChEBI" id="CHEBI:18420"/>
    </cofactor>
</comment>
<keyword evidence="4" id="KW-1133">Transmembrane helix</keyword>
<name>A0A1S6HKU2_9GAMM</name>
<evidence type="ECO:0000313" key="7">
    <source>
        <dbReference type="Proteomes" id="UP000189545"/>
    </source>
</evidence>
<dbReference type="InterPro" id="IPR043128">
    <property type="entry name" value="Rev_trsase/Diguanyl_cyclase"/>
</dbReference>